<feature type="compositionally biased region" description="Basic and acidic residues" evidence="1">
    <location>
        <begin position="1"/>
        <end position="21"/>
    </location>
</feature>
<dbReference type="SMART" id="SM00471">
    <property type="entry name" value="HDc"/>
    <property type="match status" value="1"/>
</dbReference>
<dbReference type="GO" id="GO:0008893">
    <property type="term" value="F:guanosine-3',5'-bis(diphosphate) 3'-diphosphatase activity"/>
    <property type="evidence" value="ECO:0007669"/>
    <property type="project" value="TreeGrafter"/>
</dbReference>
<evidence type="ECO:0000259" key="2">
    <source>
        <dbReference type="SMART" id="SM00471"/>
    </source>
</evidence>
<evidence type="ECO:0000256" key="1">
    <source>
        <dbReference type="SAM" id="MobiDB-lite"/>
    </source>
</evidence>
<dbReference type="AlphaFoldDB" id="A0A845DVX8"/>
<comment type="caution">
    <text evidence="3">The sequence shown here is derived from an EMBL/GenBank/DDBJ whole genome shotgun (WGS) entry which is preliminary data.</text>
</comment>
<dbReference type="RefSeq" id="WP_160839782.1">
    <property type="nucleotide sequence ID" value="NZ_WMET01000007.1"/>
</dbReference>
<reference evidence="3 4" key="1">
    <citation type="submission" date="2019-11" db="EMBL/GenBank/DDBJ databases">
        <title>Genome sequences of 17 halophilic strains isolated from different environments.</title>
        <authorList>
            <person name="Furrow R.E."/>
        </authorList>
    </citation>
    <scope>NUCLEOTIDE SEQUENCE [LARGE SCALE GENOMIC DNA]</scope>
    <source>
        <strain evidence="3 4">22511_23_Filter</strain>
    </source>
</reference>
<evidence type="ECO:0000313" key="4">
    <source>
        <dbReference type="Proteomes" id="UP000460949"/>
    </source>
</evidence>
<dbReference type="EMBL" id="WMET01000007">
    <property type="protein sequence ID" value="MYL21843.1"/>
    <property type="molecule type" value="Genomic_DNA"/>
</dbReference>
<feature type="domain" description="HD/PDEase" evidence="2">
    <location>
        <begin position="21"/>
        <end position="127"/>
    </location>
</feature>
<dbReference type="CDD" id="cd00077">
    <property type="entry name" value="HDc"/>
    <property type="match status" value="1"/>
</dbReference>
<protein>
    <submittedName>
        <fullName evidence="3">HD domain-containing protein</fullName>
    </submittedName>
</protein>
<feature type="region of interest" description="Disordered" evidence="1">
    <location>
        <begin position="1"/>
        <end position="22"/>
    </location>
</feature>
<name>A0A845DVX8_9BACI</name>
<dbReference type="SUPFAM" id="SSF109604">
    <property type="entry name" value="HD-domain/PDEase-like"/>
    <property type="match status" value="1"/>
</dbReference>
<proteinExistence type="predicted"/>
<sequence>MIEQAERLAARAHDGQKRKNSADPYIVHPQRVSEILSAGGGSEALICAGLLHDVVEDTEVTTEDIRKQFGDRVAELVTAHTENKSLPWQQRKQHTINVVREGSMEIKSLIVADKLDNLRSIHTDHKRLGEKVWDTFNAGYSQQKWYYQSVAAAMYDGLSKQDAPPFFQEYAHLVEQTFD</sequence>
<gene>
    <name evidence="3" type="ORF">GLW04_18300</name>
</gene>
<organism evidence="3 4">
    <name type="scientific">Halobacillus litoralis</name>
    <dbReference type="NCBI Taxonomy" id="45668"/>
    <lineage>
        <taxon>Bacteria</taxon>
        <taxon>Bacillati</taxon>
        <taxon>Bacillota</taxon>
        <taxon>Bacilli</taxon>
        <taxon>Bacillales</taxon>
        <taxon>Bacillaceae</taxon>
        <taxon>Halobacillus</taxon>
    </lineage>
</organism>
<dbReference type="InterPro" id="IPR052194">
    <property type="entry name" value="MESH1"/>
</dbReference>
<dbReference type="PANTHER" id="PTHR46246:SF1">
    <property type="entry name" value="GUANOSINE-3',5'-BIS(DIPHOSPHATE) 3'-PYROPHOSPHOHYDROLASE MESH1"/>
    <property type="match status" value="1"/>
</dbReference>
<dbReference type="PANTHER" id="PTHR46246">
    <property type="entry name" value="GUANOSINE-3',5'-BIS(DIPHOSPHATE) 3'-PYROPHOSPHOHYDROLASE MESH1"/>
    <property type="match status" value="1"/>
</dbReference>
<dbReference type="InterPro" id="IPR003607">
    <property type="entry name" value="HD/PDEase_dom"/>
</dbReference>
<evidence type="ECO:0000313" key="3">
    <source>
        <dbReference type="EMBL" id="MYL21843.1"/>
    </source>
</evidence>
<dbReference type="Pfam" id="PF13328">
    <property type="entry name" value="HD_4"/>
    <property type="match status" value="1"/>
</dbReference>
<dbReference type="Gene3D" id="1.10.3210.10">
    <property type="entry name" value="Hypothetical protein af1432"/>
    <property type="match status" value="1"/>
</dbReference>
<dbReference type="Proteomes" id="UP000460949">
    <property type="component" value="Unassembled WGS sequence"/>
</dbReference>
<accession>A0A845DVX8</accession>